<dbReference type="Proteomes" id="UP001066276">
    <property type="component" value="Chromosome 12"/>
</dbReference>
<name>A0AAV7LAC0_PLEWA</name>
<feature type="region of interest" description="Disordered" evidence="1">
    <location>
        <begin position="1"/>
        <end position="58"/>
    </location>
</feature>
<sequence>MLRAAATSLLPQEHPWKRDPTPPTLQPQEWDIRGRAAHRPYRPKAPGPPGHGVRGGAGAKDHGAWVWILGATGDAWAQRGGGGHAGVPGGLGQGRVQLPGGP</sequence>
<organism evidence="2 3">
    <name type="scientific">Pleurodeles waltl</name>
    <name type="common">Iberian ribbed newt</name>
    <dbReference type="NCBI Taxonomy" id="8319"/>
    <lineage>
        <taxon>Eukaryota</taxon>
        <taxon>Metazoa</taxon>
        <taxon>Chordata</taxon>
        <taxon>Craniata</taxon>
        <taxon>Vertebrata</taxon>
        <taxon>Euteleostomi</taxon>
        <taxon>Amphibia</taxon>
        <taxon>Batrachia</taxon>
        <taxon>Caudata</taxon>
        <taxon>Salamandroidea</taxon>
        <taxon>Salamandridae</taxon>
        <taxon>Pleurodelinae</taxon>
        <taxon>Pleurodeles</taxon>
    </lineage>
</organism>
<feature type="region of interest" description="Disordered" evidence="1">
    <location>
        <begin position="77"/>
        <end position="102"/>
    </location>
</feature>
<comment type="caution">
    <text evidence="2">The sequence shown here is derived from an EMBL/GenBank/DDBJ whole genome shotgun (WGS) entry which is preliminary data.</text>
</comment>
<evidence type="ECO:0000313" key="2">
    <source>
        <dbReference type="EMBL" id="KAJ1085633.1"/>
    </source>
</evidence>
<feature type="compositionally biased region" description="Gly residues" evidence="1">
    <location>
        <begin position="79"/>
        <end position="93"/>
    </location>
</feature>
<dbReference type="AlphaFoldDB" id="A0AAV7LAC0"/>
<gene>
    <name evidence="2" type="ORF">NDU88_005763</name>
</gene>
<protein>
    <submittedName>
        <fullName evidence="2">Uncharacterized protein</fullName>
    </submittedName>
</protein>
<keyword evidence="3" id="KW-1185">Reference proteome</keyword>
<proteinExistence type="predicted"/>
<evidence type="ECO:0000256" key="1">
    <source>
        <dbReference type="SAM" id="MobiDB-lite"/>
    </source>
</evidence>
<evidence type="ECO:0000313" key="3">
    <source>
        <dbReference type="Proteomes" id="UP001066276"/>
    </source>
</evidence>
<accession>A0AAV7LAC0</accession>
<dbReference type="EMBL" id="JANPWB010000016">
    <property type="protein sequence ID" value="KAJ1085633.1"/>
    <property type="molecule type" value="Genomic_DNA"/>
</dbReference>
<reference evidence="2" key="1">
    <citation type="journal article" date="2022" name="bioRxiv">
        <title>Sequencing and chromosome-scale assembly of the giantPleurodeles waltlgenome.</title>
        <authorList>
            <person name="Brown T."/>
            <person name="Elewa A."/>
            <person name="Iarovenko S."/>
            <person name="Subramanian E."/>
            <person name="Araus A.J."/>
            <person name="Petzold A."/>
            <person name="Susuki M."/>
            <person name="Suzuki K.-i.T."/>
            <person name="Hayashi T."/>
            <person name="Toyoda A."/>
            <person name="Oliveira C."/>
            <person name="Osipova E."/>
            <person name="Leigh N.D."/>
            <person name="Simon A."/>
            <person name="Yun M.H."/>
        </authorList>
    </citation>
    <scope>NUCLEOTIDE SEQUENCE</scope>
    <source>
        <strain evidence="2">20211129_DDA</strain>
        <tissue evidence="2">Liver</tissue>
    </source>
</reference>